<gene>
    <name evidence="2" type="ORF">HAX54_000216</name>
</gene>
<feature type="compositionally biased region" description="Basic and acidic residues" evidence="1">
    <location>
        <begin position="192"/>
        <end position="205"/>
    </location>
</feature>
<evidence type="ECO:0000313" key="2">
    <source>
        <dbReference type="EMBL" id="MCE5167403.1"/>
    </source>
</evidence>
<accession>A0ABS8Y6Y0</accession>
<feature type="compositionally biased region" description="Basic residues" evidence="1">
    <location>
        <begin position="131"/>
        <end position="141"/>
    </location>
</feature>
<feature type="compositionally biased region" description="Basic and acidic residues" evidence="1">
    <location>
        <begin position="53"/>
        <end position="72"/>
    </location>
</feature>
<proteinExistence type="predicted"/>
<name>A0ABS8Y6Y0_DATST</name>
<evidence type="ECO:0000313" key="3">
    <source>
        <dbReference type="Proteomes" id="UP000823775"/>
    </source>
</evidence>
<protein>
    <submittedName>
        <fullName evidence="2">Uncharacterized protein</fullName>
    </submittedName>
</protein>
<reference evidence="2 3" key="1">
    <citation type="journal article" date="2021" name="BMC Genomics">
        <title>Datura genome reveals duplications of psychoactive alkaloid biosynthetic genes and high mutation rate following tissue culture.</title>
        <authorList>
            <person name="Rajewski A."/>
            <person name="Carter-House D."/>
            <person name="Stajich J."/>
            <person name="Litt A."/>
        </authorList>
    </citation>
    <scope>NUCLEOTIDE SEQUENCE [LARGE SCALE GENOMIC DNA]</scope>
    <source>
        <strain evidence="2">AR-01</strain>
    </source>
</reference>
<dbReference type="EMBL" id="JACEIK010100324">
    <property type="protein sequence ID" value="MCE5167403.1"/>
    <property type="molecule type" value="Genomic_DNA"/>
</dbReference>
<comment type="caution">
    <text evidence="2">The sequence shown here is derived from an EMBL/GenBank/DDBJ whole genome shotgun (WGS) entry which is preliminary data.</text>
</comment>
<feature type="compositionally biased region" description="Basic and acidic residues" evidence="1">
    <location>
        <begin position="104"/>
        <end position="130"/>
    </location>
</feature>
<feature type="region of interest" description="Disordered" evidence="1">
    <location>
        <begin position="104"/>
        <end position="141"/>
    </location>
</feature>
<evidence type="ECO:0000256" key="1">
    <source>
        <dbReference type="SAM" id="MobiDB-lite"/>
    </source>
</evidence>
<organism evidence="2 3">
    <name type="scientific">Datura stramonium</name>
    <name type="common">Jimsonweed</name>
    <name type="synonym">Common thornapple</name>
    <dbReference type="NCBI Taxonomy" id="4076"/>
    <lineage>
        <taxon>Eukaryota</taxon>
        <taxon>Viridiplantae</taxon>
        <taxon>Streptophyta</taxon>
        <taxon>Embryophyta</taxon>
        <taxon>Tracheophyta</taxon>
        <taxon>Spermatophyta</taxon>
        <taxon>Magnoliopsida</taxon>
        <taxon>eudicotyledons</taxon>
        <taxon>Gunneridae</taxon>
        <taxon>Pentapetalae</taxon>
        <taxon>asterids</taxon>
        <taxon>lamiids</taxon>
        <taxon>Solanales</taxon>
        <taxon>Solanaceae</taxon>
        <taxon>Solanoideae</taxon>
        <taxon>Datureae</taxon>
        <taxon>Datura</taxon>
    </lineage>
</organism>
<sequence length="222" mass="24476">GGPVVIVASGVVATGGAVVWSLFGDDSVKVEGEKYPVIVRRVLVEVRRKNRGKEEGERGGSWRGGFRERGEGGRVTASSGGVETCRKLWRLWFNGTSTEKMREWESGGVRRDAVGRRRNSEGKGRLGLPEKRRKGKRRKVREKGRLSGGVVVWLELMEIMVVAGGNWAAAAWLAGEEEDDWKRGCSDGVFGREERESGAANERKIGSRRRRRRGREGAAAGI</sequence>
<dbReference type="Proteomes" id="UP000823775">
    <property type="component" value="Unassembled WGS sequence"/>
</dbReference>
<feature type="region of interest" description="Disordered" evidence="1">
    <location>
        <begin position="192"/>
        <end position="222"/>
    </location>
</feature>
<feature type="non-terminal residue" evidence="2">
    <location>
        <position position="1"/>
    </location>
</feature>
<feature type="region of interest" description="Disordered" evidence="1">
    <location>
        <begin position="53"/>
        <end position="78"/>
    </location>
</feature>
<keyword evidence="3" id="KW-1185">Reference proteome</keyword>